<dbReference type="Gene3D" id="3.30.450.20">
    <property type="entry name" value="PAS domain"/>
    <property type="match status" value="1"/>
</dbReference>
<dbReference type="CDD" id="cd00009">
    <property type="entry name" value="AAA"/>
    <property type="match status" value="1"/>
</dbReference>
<dbReference type="InterPro" id="IPR035965">
    <property type="entry name" value="PAS-like_dom_sf"/>
</dbReference>
<dbReference type="OrthoDB" id="9804019at2"/>
<reference evidence="8 9" key="1">
    <citation type="submission" date="2018-10" db="EMBL/GenBank/DDBJ databases">
        <title>Genomic Encyclopedia of Type Strains, Phase IV (KMG-IV): sequencing the most valuable type-strain genomes for metagenomic binning, comparative biology and taxonomic classification.</title>
        <authorList>
            <person name="Goeker M."/>
        </authorList>
    </citation>
    <scope>NUCLEOTIDE SEQUENCE [LARGE SCALE GENOMIC DNA]</scope>
    <source>
        <strain evidence="8 9">DSM 12769</strain>
    </source>
</reference>
<dbReference type="Gene3D" id="1.10.8.60">
    <property type="match status" value="1"/>
</dbReference>
<dbReference type="InterPro" id="IPR025943">
    <property type="entry name" value="Sigma_54_int_dom_ATP-bd_2"/>
</dbReference>
<dbReference type="InterPro" id="IPR025662">
    <property type="entry name" value="Sigma_54_int_dom_ATP-bd_1"/>
</dbReference>
<sequence>MTTPETSSERPSTGPAAGQAEIERIVRQATRSLFRFFEEASAGAIVVDRDARVLWINDRYAELLGLTDPEAAVGQPVESVIPQSQLREVVRSGRPILLDIMQLRDQSLVVTRLPVLGEGDQVQGAVGFVLYDHLQPLTPLVAKFRRLQQDLARAQRALAKRRVRYDLSHFVGISPPVLEIKRKARLAAERNTPVLLLGETGTGKEILAQAIHGMSNRADQPFVGVSVAAIPENLLEAEFFGVAPGAYTGASREHRPGKFQLANGGTLFLDEVGDMPLHLQAKLLRALQEREVESVGSDNIHRVDVRVIAATSRDLRAMVEAGDFRPDLYYRLNVVEIRVPPLSERLEDVAPLCESILTELAEDGARRSLSEDALALLNGYHWPGNIRELRNILERAVTLVPKPRLEATDLADLLPAAIRNAQRPAGARPAVRPLAETLREAEAKALAQALEATGGNRSAAARLLGISRSVFYEKFRQLSGGQDMLS</sequence>
<dbReference type="AlphaFoldDB" id="A0A498BS74"/>
<dbReference type="InterPro" id="IPR002078">
    <property type="entry name" value="Sigma_54_int"/>
</dbReference>
<dbReference type="FunFam" id="3.40.50.300:FF:000006">
    <property type="entry name" value="DNA-binding transcriptional regulator NtrC"/>
    <property type="match status" value="1"/>
</dbReference>
<dbReference type="SMART" id="SM00091">
    <property type="entry name" value="PAS"/>
    <property type="match status" value="1"/>
</dbReference>
<dbReference type="Pfam" id="PF08448">
    <property type="entry name" value="PAS_4"/>
    <property type="match status" value="1"/>
</dbReference>
<dbReference type="Pfam" id="PF02954">
    <property type="entry name" value="HTH_8"/>
    <property type="match status" value="1"/>
</dbReference>
<evidence type="ECO:0000313" key="8">
    <source>
        <dbReference type="EMBL" id="RLK46804.1"/>
    </source>
</evidence>
<dbReference type="SUPFAM" id="SSF52540">
    <property type="entry name" value="P-loop containing nucleoside triphosphate hydrolases"/>
    <property type="match status" value="1"/>
</dbReference>
<dbReference type="CDD" id="cd00130">
    <property type="entry name" value="PAS"/>
    <property type="match status" value="1"/>
</dbReference>
<dbReference type="PROSITE" id="PS50045">
    <property type="entry name" value="SIGMA54_INTERACT_4"/>
    <property type="match status" value="1"/>
</dbReference>
<dbReference type="PROSITE" id="PS50112">
    <property type="entry name" value="PAS"/>
    <property type="match status" value="1"/>
</dbReference>
<organism evidence="8 9">
    <name type="scientific">Alkalispirillum mobile</name>
    <dbReference type="NCBI Taxonomy" id="85925"/>
    <lineage>
        <taxon>Bacteria</taxon>
        <taxon>Pseudomonadati</taxon>
        <taxon>Pseudomonadota</taxon>
        <taxon>Gammaproteobacteria</taxon>
        <taxon>Chromatiales</taxon>
        <taxon>Ectothiorhodospiraceae</taxon>
        <taxon>Alkalispirillum</taxon>
    </lineage>
</organism>
<dbReference type="Pfam" id="PF00158">
    <property type="entry name" value="Sigma54_activat"/>
    <property type="match status" value="1"/>
</dbReference>
<keyword evidence="3" id="KW-0805">Transcription regulation</keyword>
<dbReference type="PROSITE" id="PS00688">
    <property type="entry name" value="SIGMA54_INTERACT_3"/>
    <property type="match status" value="1"/>
</dbReference>
<dbReference type="Gene3D" id="1.10.10.60">
    <property type="entry name" value="Homeodomain-like"/>
    <property type="match status" value="1"/>
</dbReference>
<evidence type="ECO:0000259" key="7">
    <source>
        <dbReference type="PROSITE" id="PS50112"/>
    </source>
</evidence>
<dbReference type="PANTHER" id="PTHR32071:SF99">
    <property type="entry name" value="TRANSCRIPTIONAL REGULATORY PROTEIN"/>
    <property type="match status" value="1"/>
</dbReference>
<evidence type="ECO:0000259" key="6">
    <source>
        <dbReference type="PROSITE" id="PS50045"/>
    </source>
</evidence>
<dbReference type="SUPFAM" id="SSF55785">
    <property type="entry name" value="PYP-like sensor domain (PAS domain)"/>
    <property type="match status" value="1"/>
</dbReference>
<dbReference type="InterPro" id="IPR003593">
    <property type="entry name" value="AAA+_ATPase"/>
</dbReference>
<protein>
    <submittedName>
        <fullName evidence="8">Transcriptional regulator with PAS, ATPase and Fis domain</fullName>
    </submittedName>
</protein>
<dbReference type="InterPro" id="IPR009057">
    <property type="entry name" value="Homeodomain-like_sf"/>
</dbReference>
<dbReference type="GO" id="GO:0043565">
    <property type="term" value="F:sequence-specific DNA binding"/>
    <property type="evidence" value="ECO:0007669"/>
    <property type="project" value="InterPro"/>
</dbReference>
<comment type="caution">
    <text evidence="8">The sequence shown here is derived from an EMBL/GenBank/DDBJ whole genome shotgun (WGS) entry which is preliminary data.</text>
</comment>
<dbReference type="GO" id="GO:0005524">
    <property type="term" value="F:ATP binding"/>
    <property type="evidence" value="ECO:0007669"/>
    <property type="project" value="UniProtKB-KW"/>
</dbReference>
<feature type="domain" description="PAS" evidence="7">
    <location>
        <begin position="29"/>
        <end position="70"/>
    </location>
</feature>
<name>A0A498BS74_9GAMM</name>
<evidence type="ECO:0000256" key="1">
    <source>
        <dbReference type="ARBA" id="ARBA00022741"/>
    </source>
</evidence>
<dbReference type="EMBL" id="RCDA01000005">
    <property type="protein sequence ID" value="RLK46804.1"/>
    <property type="molecule type" value="Genomic_DNA"/>
</dbReference>
<dbReference type="InterPro" id="IPR002197">
    <property type="entry name" value="HTH_Fis"/>
</dbReference>
<keyword evidence="1" id="KW-0547">Nucleotide-binding</keyword>
<dbReference type="GO" id="GO:0006355">
    <property type="term" value="P:regulation of DNA-templated transcription"/>
    <property type="evidence" value="ECO:0007669"/>
    <property type="project" value="InterPro"/>
</dbReference>
<keyword evidence="2" id="KW-0067">ATP-binding</keyword>
<gene>
    <name evidence="8" type="ORF">DFR31_2511</name>
</gene>
<dbReference type="PROSITE" id="PS00675">
    <property type="entry name" value="SIGMA54_INTERACT_1"/>
    <property type="match status" value="1"/>
</dbReference>
<evidence type="ECO:0000256" key="2">
    <source>
        <dbReference type="ARBA" id="ARBA00022840"/>
    </source>
</evidence>
<dbReference type="Pfam" id="PF25601">
    <property type="entry name" value="AAA_lid_14"/>
    <property type="match status" value="1"/>
</dbReference>
<dbReference type="InterPro" id="IPR013656">
    <property type="entry name" value="PAS_4"/>
</dbReference>
<evidence type="ECO:0000256" key="5">
    <source>
        <dbReference type="ARBA" id="ARBA00023163"/>
    </source>
</evidence>
<dbReference type="PROSITE" id="PS00676">
    <property type="entry name" value="SIGMA54_INTERACT_2"/>
    <property type="match status" value="1"/>
</dbReference>
<dbReference type="Proteomes" id="UP000275461">
    <property type="component" value="Unassembled WGS sequence"/>
</dbReference>
<dbReference type="SUPFAM" id="SSF46689">
    <property type="entry name" value="Homeodomain-like"/>
    <property type="match status" value="1"/>
</dbReference>
<dbReference type="PANTHER" id="PTHR32071">
    <property type="entry name" value="TRANSCRIPTIONAL REGULATORY PROTEIN"/>
    <property type="match status" value="1"/>
</dbReference>
<keyword evidence="4" id="KW-0238">DNA-binding</keyword>
<evidence type="ECO:0000256" key="4">
    <source>
        <dbReference type="ARBA" id="ARBA00023125"/>
    </source>
</evidence>
<dbReference type="RefSeq" id="WP_121443020.1">
    <property type="nucleotide sequence ID" value="NZ_RCDA01000005.1"/>
</dbReference>
<dbReference type="InterPro" id="IPR000014">
    <property type="entry name" value="PAS"/>
</dbReference>
<dbReference type="Gene3D" id="3.40.50.300">
    <property type="entry name" value="P-loop containing nucleotide triphosphate hydrolases"/>
    <property type="match status" value="1"/>
</dbReference>
<keyword evidence="5" id="KW-0804">Transcription</keyword>
<keyword evidence="9" id="KW-1185">Reference proteome</keyword>
<proteinExistence type="predicted"/>
<dbReference type="InterPro" id="IPR027417">
    <property type="entry name" value="P-loop_NTPase"/>
</dbReference>
<dbReference type="SMART" id="SM00382">
    <property type="entry name" value="AAA"/>
    <property type="match status" value="1"/>
</dbReference>
<dbReference type="InterPro" id="IPR058031">
    <property type="entry name" value="AAA_lid_NorR"/>
</dbReference>
<feature type="domain" description="Sigma-54 factor interaction" evidence="6">
    <location>
        <begin position="170"/>
        <end position="398"/>
    </location>
</feature>
<dbReference type="InterPro" id="IPR025944">
    <property type="entry name" value="Sigma_54_int_dom_CS"/>
</dbReference>
<evidence type="ECO:0000256" key="3">
    <source>
        <dbReference type="ARBA" id="ARBA00023015"/>
    </source>
</evidence>
<accession>A0A498BS74</accession>
<dbReference type="PRINTS" id="PR01590">
    <property type="entry name" value="HTHFIS"/>
</dbReference>
<evidence type="ECO:0000313" key="9">
    <source>
        <dbReference type="Proteomes" id="UP000275461"/>
    </source>
</evidence>